<feature type="compositionally biased region" description="Polar residues" evidence="2">
    <location>
        <begin position="279"/>
        <end position="291"/>
    </location>
</feature>
<dbReference type="InterPro" id="IPR021109">
    <property type="entry name" value="Peptidase_aspartic_dom_sf"/>
</dbReference>
<dbReference type="GO" id="GO:0006508">
    <property type="term" value="P:proteolysis"/>
    <property type="evidence" value="ECO:0007669"/>
    <property type="project" value="InterPro"/>
</dbReference>
<name>A0A9P6GV83_9MICR</name>
<dbReference type="SUPFAM" id="SSF50630">
    <property type="entry name" value="Acid proteases"/>
    <property type="match status" value="1"/>
</dbReference>
<keyword evidence="1" id="KW-0378">Hydrolase</keyword>
<dbReference type="InterPro" id="IPR032567">
    <property type="entry name" value="RTL1-rel"/>
</dbReference>
<keyword evidence="4" id="KW-1185">Reference proteome</keyword>
<feature type="compositionally biased region" description="Low complexity" evidence="2">
    <location>
        <begin position="292"/>
        <end position="301"/>
    </location>
</feature>
<feature type="non-terminal residue" evidence="3">
    <location>
        <position position="1"/>
    </location>
</feature>
<keyword evidence="1" id="KW-0064">Aspartyl protease</keyword>
<reference evidence="3 4" key="1">
    <citation type="journal article" date="2020" name="Genome Biol. Evol.">
        <title>Comparative genomics of strictly vertically transmitted, feminizing microsporidia endosymbionts of amphipod crustaceans.</title>
        <authorList>
            <person name="Cormier A."/>
            <person name="Chebbi M.A."/>
            <person name="Giraud I."/>
            <person name="Wattier R."/>
            <person name="Teixeira M."/>
            <person name="Gilbert C."/>
            <person name="Rigaud T."/>
            <person name="Cordaux R."/>
        </authorList>
    </citation>
    <scope>NUCLEOTIDE SEQUENCE [LARGE SCALE GENOMIC DNA]</scope>
    <source>
        <strain evidence="3 4">Ou3-Ou53</strain>
    </source>
</reference>
<evidence type="ECO:0000313" key="4">
    <source>
        <dbReference type="Proteomes" id="UP000740883"/>
    </source>
</evidence>
<dbReference type="GO" id="GO:0004190">
    <property type="term" value="F:aspartic-type endopeptidase activity"/>
    <property type="evidence" value="ECO:0007669"/>
    <property type="project" value="UniProtKB-KW"/>
</dbReference>
<proteinExistence type="predicted"/>
<keyword evidence="1" id="KW-0645">Protease</keyword>
<comment type="caution">
    <text evidence="3">The sequence shown here is derived from an EMBL/GenBank/DDBJ whole genome shotgun (WGS) entry which is preliminary data.</text>
</comment>
<dbReference type="OrthoDB" id="1047367at2759"/>
<evidence type="ECO:0000313" key="3">
    <source>
        <dbReference type="EMBL" id="KAF9758261.1"/>
    </source>
</evidence>
<organism evidence="3 4">
    <name type="scientific">Nosema granulosis</name>
    <dbReference type="NCBI Taxonomy" id="83296"/>
    <lineage>
        <taxon>Eukaryota</taxon>
        <taxon>Fungi</taxon>
        <taxon>Fungi incertae sedis</taxon>
        <taxon>Microsporidia</taxon>
        <taxon>Nosematidae</taxon>
        <taxon>Nosema</taxon>
    </lineage>
</organism>
<dbReference type="Gene3D" id="2.40.70.10">
    <property type="entry name" value="Acid Proteases"/>
    <property type="match status" value="1"/>
</dbReference>
<dbReference type="Gene3D" id="3.10.10.10">
    <property type="entry name" value="HIV Type 1 Reverse Transcriptase, subunit A, domain 1"/>
    <property type="match status" value="1"/>
</dbReference>
<dbReference type="AlphaFoldDB" id="A0A9P6GV83"/>
<dbReference type="Pfam" id="PF13975">
    <property type="entry name" value="gag-asp_proteas"/>
    <property type="match status" value="1"/>
</dbReference>
<dbReference type="SUPFAM" id="SSF56672">
    <property type="entry name" value="DNA/RNA polymerases"/>
    <property type="match status" value="1"/>
</dbReference>
<dbReference type="InterPro" id="IPR001969">
    <property type="entry name" value="Aspartic_peptidase_AS"/>
</dbReference>
<dbReference type="PROSITE" id="PS00141">
    <property type="entry name" value="ASP_PROTEASE"/>
    <property type="match status" value="1"/>
</dbReference>
<dbReference type="PANTHER" id="PTHR15503:SF45">
    <property type="entry name" value="RNA-DIRECTED DNA POLYMERASE HOMOLOG"/>
    <property type="match status" value="1"/>
</dbReference>
<evidence type="ECO:0000256" key="2">
    <source>
        <dbReference type="SAM" id="MobiDB-lite"/>
    </source>
</evidence>
<accession>A0A9P6GV83</accession>
<dbReference type="PANTHER" id="PTHR15503">
    <property type="entry name" value="LDOC1 RELATED"/>
    <property type="match status" value="1"/>
</dbReference>
<feature type="non-terminal residue" evidence="3">
    <location>
        <position position="555"/>
    </location>
</feature>
<dbReference type="CDD" id="cd00303">
    <property type="entry name" value="retropepsin_like"/>
    <property type="match status" value="1"/>
</dbReference>
<dbReference type="Proteomes" id="UP000740883">
    <property type="component" value="Unassembled WGS sequence"/>
</dbReference>
<sequence length="555" mass="63030">NKTFKSKQSHILSGVSIVENYLSSGRLPGRNATLSSIAKTNTTKTTSEIEQDYYEFDKKVRDTGVTVKIKILRIKDVRVDLSLGELARFESLAFSNGWTDEAMGELYYELIEDEVIKETLTKTSYKKLREELVEILHPKSEARIITTKLDTIKQQNFTTIGEFFKEIKKNVEILGVVQKLTQKEFDRILTDSFHRGLGTSTSLKILDAGVSDLPVLDIVKYLKKYEEGIILQNDLCNITLINKDRSLTQHQRSNPILTTNPSYNKWCSIHKMRSHNTRECSLNPNRTSNNSPQPTRTPEQTTRSLIITETKKKTLTAIEINGKIDSTPALLTVDSGADLNYILEKTAEDLNLEIEETQPTTLVFGGGAKETSNRKVTTNLLINGEKYYTEFLILKNLPVKLILGNDFLIRNDCRINFKQGTLQIGESNVVNLNGTTPSAEEVLEARLSEKACLTIIEAYPALNKILKHYMSVNNTFTHMNVKPATFIVKEPLPTIQSKGYPIPYKNLKRGKEEIVRLQKENIIEPSESPYTSPAFFRKKKNNDLRLILDYKNINN</sequence>
<feature type="region of interest" description="Disordered" evidence="2">
    <location>
        <begin position="277"/>
        <end position="301"/>
    </location>
</feature>
<protein>
    <submittedName>
        <fullName evidence="3">Protein DDI1 like protein 1</fullName>
    </submittedName>
</protein>
<dbReference type="InterPro" id="IPR043502">
    <property type="entry name" value="DNA/RNA_pol_sf"/>
</dbReference>
<evidence type="ECO:0000256" key="1">
    <source>
        <dbReference type="ARBA" id="ARBA00022750"/>
    </source>
</evidence>
<dbReference type="EMBL" id="SBJO01000648">
    <property type="protein sequence ID" value="KAF9758261.1"/>
    <property type="molecule type" value="Genomic_DNA"/>
</dbReference>
<gene>
    <name evidence="3" type="primary">DDI1</name>
    <name evidence="3" type="ORF">NGRA_3188</name>
</gene>